<dbReference type="EMBL" id="CM010721">
    <property type="protein sequence ID" value="RZC68806.1"/>
    <property type="molecule type" value="Genomic_DNA"/>
</dbReference>
<dbReference type="Gramene" id="RZC68806">
    <property type="protein sequence ID" value="RZC68806"/>
    <property type="gene ID" value="C5167_031975"/>
</dbReference>
<gene>
    <name evidence="2" type="ORF">C5167_031975</name>
</gene>
<dbReference type="Proteomes" id="UP000316621">
    <property type="component" value="Chromosome 7"/>
</dbReference>
<evidence type="ECO:0000313" key="3">
    <source>
        <dbReference type="Proteomes" id="UP000316621"/>
    </source>
</evidence>
<reference evidence="2 3" key="1">
    <citation type="journal article" date="2018" name="Science">
        <title>The opium poppy genome and morphinan production.</title>
        <authorList>
            <person name="Guo L."/>
            <person name="Winzer T."/>
            <person name="Yang X."/>
            <person name="Li Y."/>
            <person name="Ning Z."/>
            <person name="He Z."/>
            <person name="Teodor R."/>
            <person name="Lu Y."/>
            <person name="Bowser T.A."/>
            <person name="Graham I.A."/>
            <person name="Ye K."/>
        </authorList>
    </citation>
    <scope>NUCLEOTIDE SEQUENCE [LARGE SCALE GENOMIC DNA]</scope>
    <source>
        <strain evidence="3">cv. HN1</strain>
        <tissue evidence="2">Leaves</tissue>
    </source>
</reference>
<sequence length="274" mass="30244">MGHISKMDHHHHHHQHQVVTVVAGQHHGIANKQVLPICDAITTSSVIIDEEKDHDGKVIKSSSNGGDATSKVKAMTRMKMELLRWAAVAKQQTEKGSTSSGKTSFISRKWLIFDNTIVIVVLEMKVAYFRNRGNNTIKALRNIGSDDREDVGSLSSPKISFKWDVVSSCSTTNSVSAYSTMSLPITSNIKSKYHHRHDIKTTYKSSSSSSPSNFIIATPTPAAVPDNHHHKDDFVSTASSPASSQYNNSQRTSRFGSWITTDDEYGQGSRLTTF</sequence>
<dbReference type="PANTHER" id="PTHR36038">
    <property type="entry name" value="OS06G0102750 PROTEIN"/>
    <property type="match status" value="1"/>
</dbReference>
<name>A0A4Y7K7M1_PAPSO</name>
<dbReference type="PANTHER" id="PTHR36038:SF3">
    <property type="entry name" value="OVATE FAMILY PROTEIN"/>
    <property type="match status" value="1"/>
</dbReference>
<proteinExistence type="predicted"/>
<evidence type="ECO:0000256" key="1">
    <source>
        <dbReference type="SAM" id="MobiDB-lite"/>
    </source>
</evidence>
<accession>A0A4Y7K7M1</accession>
<feature type="compositionally biased region" description="Polar residues" evidence="1">
    <location>
        <begin position="236"/>
        <end position="251"/>
    </location>
</feature>
<evidence type="ECO:0000313" key="2">
    <source>
        <dbReference type="EMBL" id="RZC68806.1"/>
    </source>
</evidence>
<protein>
    <submittedName>
        <fullName evidence="2">Uncharacterized protein</fullName>
    </submittedName>
</protein>
<feature type="region of interest" description="Disordered" evidence="1">
    <location>
        <begin position="202"/>
        <end position="251"/>
    </location>
</feature>
<dbReference type="AlphaFoldDB" id="A0A4Y7K7M1"/>
<keyword evidence="3" id="KW-1185">Reference proteome</keyword>
<organism evidence="2 3">
    <name type="scientific">Papaver somniferum</name>
    <name type="common">Opium poppy</name>
    <dbReference type="NCBI Taxonomy" id="3469"/>
    <lineage>
        <taxon>Eukaryota</taxon>
        <taxon>Viridiplantae</taxon>
        <taxon>Streptophyta</taxon>
        <taxon>Embryophyta</taxon>
        <taxon>Tracheophyta</taxon>
        <taxon>Spermatophyta</taxon>
        <taxon>Magnoliopsida</taxon>
        <taxon>Ranunculales</taxon>
        <taxon>Papaveraceae</taxon>
        <taxon>Papaveroideae</taxon>
        <taxon>Papaver</taxon>
    </lineage>
</organism>